<dbReference type="PANTHER" id="PTHR30435">
    <property type="entry name" value="FLAGELLAR PROTEIN"/>
    <property type="match status" value="1"/>
</dbReference>
<organism evidence="8 9">
    <name type="scientific">Gemmatirosa kalamazoonensis</name>
    <dbReference type="NCBI Taxonomy" id="861299"/>
    <lineage>
        <taxon>Bacteria</taxon>
        <taxon>Pseudomonadati</taxon>
        <taxon>Gemmatimonadota</taxon>
        <taxon>Gemmatimonadia</taxon>
        <taxon>Gemmatimonadales</taxon>
        <taxon>Gemmatimonadaceae</taxon>
        <taxon>Gemmatirosa</taxon>
    </lineage>
</organism>
<feature type="domain" description="Flagellar hook protein FlgE/F/G-like D1" evidence="7">
    <location>
        <begin position="72"/>
        <end position="135"/>
    </location>
</feature>
<dbReference type="InterPro" id="IPR053967">
    <property type="entry name" value="LlgE_F_G-like_D1"/>
</dbReference>
<keyword evidence="9" id="KW-1185">Reference proteome</keyword>
<dbReference type="SUPFAM" id="SSF117143">
    <property type="entry name" value="Flagellar hook protein flgE"/>
    <property type="match status" value="1"/>
</dbReference>
<accession>W0RBR2</accession>
<comment type="similarity">
    <text evidence="2 4">Belongs to the flagella basal body rod proteins family.</text>
</comment>
<evidence type="ECO:0000313" key="8">
    <source>
        <dbReference type="EMBL" id="AHG87750.1"/>
    </source>
</evidence>
<dbReference type="RefSeq" id="WP_025409306.1">
    <property type="nucleotide sequence ID" value="NZ_CP007128.1"/>
</dbReference>
<dbReference type="InParanoid" id="W0RBR2"/>
<dbReference type="PATRIC" id="fig|861299.3.peg.217"/>
<keyword evidence="8" id="KW-0282">Flagellum</keyword>
<dbReference type="Proteomes" id="UP000019151">
    <property type="component" value="Chromosome"/>
</dbReference>
<protein>
    <submittedName>
        <fullName evidence="8">Flagellar hook-basal body protein</fullName>
    </submittedName>
</protein>
<dbReference type="OrthoDB" id="9800375at2"/>
<evidence type="ECO:0000256" key="1">
    <source>
        <dbReference type="ARBA" id="ARBA00004117"/>
    </source>
</evidence>
<reference evidence="8 9" key="1">
    <citation type="journal article" date="2014" name="Genome Announc.">
        <title>Genome Sequence and Methylome of Soil Bacterium Gemmatirosa kalamazoonensis KBS708T, a Member of the Rarely Cultivated Gemmatimonadetes Phylum.</title>
        <authorList>
            <person name="Debruyn J.M."/>
            <person name="Radosevich M."/>
            <person name="Wommack K.E."/>
            <person name="Polson S.W."/>
            <person name="Hauser L.J."/>
            <person name="Fawaz M.N."/>
            <person name="Korlach J."/>
            <person name="Tsai Y.C."/>
        </authorList>
    </citation>
    <scope>NUCLEOTIDE SEQUENCE [LARGE SCALE GENOMIC DNA]</scope>
    <source>
        <strain evidence="8 9">KBS708</strain>
    </source>
</reference>
<sequence length="229" mass="23890">MPNGLSSAASALRYWERRQEIASNNLANASTDGFKAERVFGKMFGDALTVAQTATDTRAGSFRQTGNPLDVAIKGDAFLVVDTPNGERFSRGGSLALDPARRLVDGSGHPVLGEQGPIVVPDGTVTIDGTGTVRVNGAAIDRLRLERAGAPATLAHEGGTLLVPDGARARVPDAERSVTQGFVEESNVNTVSSMVDMIAVQRAYASVQKAISTMDAVRGTAANELGKPV</sequence>
<proteinExistence type="inferred from homology"/>
<evidence type="ECO:0000256" key="3">
    <source>
        <dbReference type="ARBA" id="ARBA00023143"/>
    </source>
</evidence>
<keyword evidence="8" id="KW-0969">Cilium</keyword>
<evidence type="ECO:0000259" key="7">
    <source>
        <dbReference type="Pfam" id="PF22692"/>
    </source>
</evidence>
<dbReference type="Pfam" id="PF00460">
    <property type="entry name" value="Flg_bb_rod"/>
    <property type="match status" value="1"/>
</dbReference>
<evidence type="ECO:0000259" key="6">
    <source>
        <dbReference type="Pfam" id="PF06429"/>
    </source>
</evidence>
<dbReference type="Pfam" id="PF06429">
    <property type="entry name" value="Flg_bbr_C"/>
    <property type="match status" value="1"/>
</dbReference>
<name>W0RBR2_9BACT</name>
<feature type="domain" description="Flagellar basal-body/hook protein C-terminal" evidence="6">
    <location>
        <begin position="180"/>
        <end position="223"/>
    </location>
</feature>
<evidence type="ECO:0000259" key="5">
    <source>
        <dbReference type="Pfam" id="PF00460"/>
    </source>
</evidence>
<keyword evidence="3 4" id="KW-0975">Bacterial flagellum</keyword>
<keyword evidence="8" id="KW-0966">Cell projection</keyword>
<dbReference type="eggNOG" id="COG4786">
    <property type="taxonomic scope" value="Bacteria"/>
</dbReference>
<dbReference type="AlphaFoldDB" id="W0RBR2"/>
<feature type="domain" description="Flagellar basal body rod protein N-terminal" evidence="5">
    <location>
        <begin position="7"/>
        <end position="35"/>
    </location>
</feature>
<dbReference type="Pfam" id="PF22692">
    <property type="entry name" value="LlgE_F_G_D1"/>
    <property type="match status" value="1"/>
</dbReference>
<gene>
    <name evidence="8" type="ORF">J421_0213</name>
</gene>
<dbReference type="NCBIfam" id="TIGR03506">
    <property type="entry name" value="FlgEFG_subfam"/>
    <property type="match status" value="1"/>
</dbReference>
<dbReference type="InterPro" id="IPR037925">
    <property type="entry name" value="FlgE/F/G-like"/>
</dbReference>
<evidence type="ECO:0000256" key="2">
    <source>
        <dbReference type="ARBA" id="ARBA00009677"/>
    </source>
</evidence>
<dbReference type="GO" id="GO:0009425">
    <property type="term" value="C:bacterial-type flagellum basal body"/>
    <property type="evidence" value="ECO:0007669"/>
    <property type="project" value="UniProtKB-SubCell"/>
</dbReference>
<dbReference type="EMBL" id="CP007128">
    <property type="protein sequence ID" value="AHG87750.1"/>
    <property type="molecule type" value="Genomic_DNA"/>
</dbReference>
<dbReference type="InterPro" id="IPR010930">
    <property type="entry name" value="Flg_bb/hook_C_dom"/>
</dbReference>
<evidence type="ECO:0000256" key="4">
    <source>
        <dbReference type="RuleBase" id="RU362116"/>
    </source>
</evidence>
<dbReference type="KEGG" id="gba:J421_0213"/>
<dbReference type="HOGENOM" id="CLU_013687_1_0_0"/>
<dbReference type="GO" id="GO:0071978">
    <property type="term" value="P:bacterial-type flagellum-dependent swarming motility"/>
    <property type="evidence" value="ECO:0007669"/>
    <property type="project" value="TreeGrafter"/>
</dbReference>
<dbReference type="InterPro" id="IPR001444">
    <property type="entry name" value="Flag_bb_rod_N"/>
</dbReference>
<comment type="subcellular location">
    <subcellularLocation>
        <location evidence="1 4">Bacterial flagellum basal body</location>
    </subcellularLocation>
</comment>
<dbReference type="InterPro" id="IPR020013">
    <property type="entry name" value="Flagellar_FlgE/F/G"/>
</dbReference>
<dbReference type="STRING" id="861299.J421_0213"/>
<evidence type="ECO:0000313" key="9">
    <source>
        <dbReference type="Proteomes" id="UP000019151"/>
    </source>
</evidence>
<dbReference type="PANTHER" id="PTHR30435:SF19">
    <property type="entry name" value="FLAGELLAR BASAL-BODY ROD PROTEIN FLGG"/>
    <property type="match status" value="1"/>
</dbReference>